<dbReference type="STRING" id="1618436.UV59_C0019G0016"/>
<protein>
    <recommendedName>
        <fullName evidence="3">Protein GrpE</fullName>
    </recommendedName>
    <alternativeName>
        <fullName evidence="3">HSP-70 cofactor</fullName>
    </alternativeName>
</protein>
<dbReference type="Pfam" id="PF01025">
    <property type="entry name" value="GrpE"/>
    <property type="match status" value="1"/>
</dbReference>
<evidence type="ECO:0000256" key="4">
    <source>
        <dbReference type="RuleBase" id="RU004478"/>
    </source>
</evidence>
<sequence>MNQDDQNKTPKAKKETGLDESHLKALEEKVSEYELRWKRALADYQNLEKRTEERFSDLTQFAVKRFIEKLLPVIDDLEKAREHIKDEGLNLAWKKLMGVLKENGIEHIPAQGKTFDIHTMEAIHMVEGKADNQVVAEHRAGYLMHGSVLRPAQVTVSKKKS</sequence>
<evidence type="ECO:0000256" key="1">
    <source>
        <dbReference type="ARBA" id="ARBA00009054"/>
    </source>
</evidence>
<evidence type="ECO:0000256" key="6">
    <source>
        <dbReference type="SAM" id="MobiDB-lite"/>
    </source>
</evidence>
<dbReference type="InterPro" id="IPR013805">
    <property type="entry name" value="GrpE_CC"/>
</dbReference>
<dbReference type="GO" id="GO:0000774">
    <property type="term" value="F:adenyl-nucleotide exchange factor activity"/>
    <property type="evidence" value="ECO:0007669"/>
    <property type="project" value="InterPro"/>
</dbReference>
<gene>
    <name evidence="3" type="primary">grpE</name>
    <name evidence="7" type="ORF">UV59_C0019G0016</name>
</gene>
<evidence type="ECO:0000256" key="3">
    <source>
        <dbReference type="HAMAP-Rule" id="MF_01151"/>
    </source>
</evidence>
<dbReference type="SUPFAM" id="SSF58014">
    <property type="entry name" value="Coiled-coil domain of nucleotide exchange factor GrpE"/>
    <property type="match status" value="1"/>
</dbReference>
<feature type="region of interest" description="Disordered" evidence="6">
    <location>
        <begin position="1"/>
        <end position="21"/>
    </location>
</feature>
<keyword evidence="3" id="KW-0346">Stress response</keyword>
<dbReference type="GO" id="GO:0042803">
    <property type="term" value="F:protein homodimerization activity"/>
    <property type="evidence" value="ECO:0007669"/>
    <property type="project" value="InterPro"/>
</dbReference>
<evidence type="ECO:0000313" key="7">
    <source>
        <dbReference type="EMBL" id="KKS84441.1"/>
    </source>
</evidence>
<evidence type="ECO:0000256" key="5">
    <source>
        <dbReference type="SAM" id="Coils"/>
    </source>
</evidence>
<dbReference type="Gene3D" id="2.30.22.10">
    <property type="entry name" value="Head domain of nucleotide exchange factor GrpE"/>
    <property type="match status" value="1"/>
</dbReference>
<accession>A0A0G1EN24</accession>
<organism evidence="7 8">
    <name type="scientific">Candidatus Gottesmanbacteria bacterium GW2011_GWA1_43_11</name>
    <dbReference type="NCBI Taxonomy" id="1618436"/>
    <lineage>
        <taxon>Bacteria</taxon>
        <taxon>Candidatus Gottesmaniibacteriota</taxon>
    </lineage>
</organism>
<dbReference type="Proteomes" id="UP000034543">
    <property type="component" value="Unassembled WGS sequence"/>
</dbReference>
<comment type="similarity">
    <text evidence="1 3 4">Belongs to the GrpE family.</text>
</comment>
<proteinExistence type="inferred from homology"/>
<dbReference type="InterPro" id="IPR009012">
    <property type="entry name" value="GrpE_head"/>
</dbReference>
<dbReference type="GO" id="GO:0005737">
    <property type="term" value="C:cytoplasm"/>
    <property type="evidence" value="ECO:0007669"/>
    <property type="project" value="UniProtKB-SubCell"/>
</dbReference>
<keyword evidence="2 3" id="KW-0143">Chaperone</keyword>
<dbReference type="PANTHER" id="PTHR21237:SF23">
    <property type="entry name" value="GRPE PROTEIN HOMOLOG, MITOCHONDRIAL"/>
    <property type="match status" value="1"/>
</dbReference>
<dbReference type="SUPFAM" id="SSF51064">
    <property type="entry name" value="Head domain of nucleotide exchange factor GrpE"/>
    <property type="match status" value="1"/>
</dbReference>
<dbReference type="Gene3D" id="3.90.20.20">
    <property type="match status" value="1"/>
</dbReference>
<dbReference type="InterPro" id="IPR000740">
    <property type="entry name" value="GrpE"/>
</dbReference>
<dbReference type="CDD" id="cd00446">
    <property type="entry name" value="GrpE"/>
    <property type="match status" value="1"/>
</dbReference>
<evidence type="ECO:0000313" key="8">
    <source>
        <dbReference type="Proteomes" id="UP000034543"/>
    </source>
</evidence>
<reference evidence="7 8" key="1">
    <citation type="journal article" date="2015" name="Nature">
        <title>rRNA introns, odd ribosomes, and small enigmatic genomes across a large radiation of phyla.</title>
        <authorList>
            <person name="Brown C.T."/>
            <person name="Hug L.A."/>
            <person name="Thomas B.C."/>
            <person name="Sharon I."/>
            <person name="Castelle C.J."/>
            <person name="Singh A."/>
            <person name="Wilkins M.J."/>
            <person name="Williams K.H."/>
            <person name="Banfield J.F."/>
        </authorList>
    </citation>
    <scope>NUCLEOTIDE SEQUENCE [LARGE SCALE GENOMIC DNA]</scope>
</reference>
<evidence type="ECO:0000256" key="2">
    <source>
        <dbReference type="ARBA" id="ARBA00023186"/>
    </source>
</evidence>
<name>A0A0G1EN24_9BACT</name>
<keyword evidence="5" id="KW-0175">Coiled coil</keyword>
<dbReference type="GO" id="GO:0051087">
    <property type="term" value="F:protein-folding chaperone binding"/>
    <property type="evidence" value="ECO:0007669"/>
    <property type="project" value="InterPro"/>
</dbReference>
<dbReference type="AlphaFoldDB" id="A0A0G1EN24"/>
<comment type="subunit">
    <text evidence="3">Homodimer.</text>
</comment>
<dbReference type="PANTHER" id="PTHR21237">
    <property type="entry name" value="GRPE PROTEIN"/>
    <property type="match status" value="1"/>
</dbReference>
<dbReference type="GO" id="GO:0006457">
    <property type="term" value="P:protein folding"/>
    <property type="evidence" value="ECO:0007669"/>
    <property type="project" value="InterPro"/>
</dbReference>
<comment type="caution">
    <text evidence="7">The sequence shown here is derived from an EMBL/GenBank/DDBJ whole genome shotgun (WGS) entry which is preliminary data.</text>
</comment>
<comment type="function">
    <text evidence="3">Participates actively in the response to hyperosmotic and heat shock by preventing the aggregation of stress-denatured proteins, in association with DnaK and GrpE. It is the nucleotide exchange factor for DnaK and may function as a thermosensor. Unfolded proteins bind initially to DnaJ; upon interaction with the DnaJ-bound protein, DnaK hydrolyzes its bound ATP, resulting in the formation of a stable complex. GrpE releases ADP from DnaK; ATP binding to DnaK triggers the release of the substrate protein, thus completing the reaction cycle. Several rounds of ATP-dependent interactions between DnaJ, DnaK and GrpE are required for fully efficient folding.</text>
</comment>
<dbReference type="GO" id="GO:0051082">
    <property type="term" value="F:unfolded protein binding"/>
    <property type="evidence" value="ECO:0007669"/>
    <property type="project" value="TreeGrafter"/>
</dbReference>
<comment type="subcellular location">
    <subcellularLocation>
        <location evidence="3">Cytoplasm</location>
    </subcellularLocation>
</comment>
<keyword evidence="3" id="KW-0963">Cytoplasm</keyword>
<dbReference type="PRINTS" id="PR00773">
    <property type="entry name" value="GRPEPROTEIN"/>
</dbReference>
<dbReference type="HAMAP" id="MF_01151">
    <property type="entry name" value="GrpE"/>
    <property type="match status" value="1"/>
</dbReference>
<feature type="coiled-coil region" evidence="5">
    <location>
        <begin position="23"/>
        <end position="50"/>
    </location>
</feature>
<dbReference type="EMBL" id="LCFB01000019">
    <property type="protein sequence ID" value="KKS84441.1"/>
    <property type="molecule type" value="Genomic_DNA"/>
</dbReference>